<dbReference type="STRING" id="92696.A0A4R0RPU0"/>
<dbReference type="SUPFAM" id="SSF48264">
    <property type="entry name" value="Cytochrome P450"/>
    <property type="match status" value="1"/>
</dbReference>
<sequence>MAFMWFQAFTNILMAVGIYVLFRMLTDVVKEGSYEDVDGPPKDDWLKGSFHRIFMDGFDYIMRNIELYGGVFKFAMPYFSEALFISDPLAIQHILIKEQESFEMTDIFRSGNYLAFGPGLFATSGAQHRKQRKLLNPAFSTVNMQEMLPAIQPIASRLRSSITSQVMQAGGTAEIDVLTWMSRTSIEYIGQAGMGYSFDSLDATGSPQTSSYIQALKKMVPLNTKLRFLRVTTPFAAHYLSPRVRNLLVDWLPIPALREMRECTRVMHDTSKRILADRKADLVREARAEGLGEKDGWAQAIRGKDIMSLLLKANASVHEAEKLEEEEVVSQMTMLLFAGFETTSSTLSRLLHIFALDDHVQSRLRSEIRKAKQDFAGVTNGWEDVELPYDVLMNLPYLDAILRETLRVYPPVAEFARVAQTDTILPLAQPIRGKSGTRMKSVPVPKGTTISISLLGSNYNKDVWGDDAFEFVPERWLREGASGGPSRPPKGKVVDEFAQGFGVTRDGEPSGVRGKLKYPGIYSSIMSFGGGPRACIGFRFAEMEVKQVITTLLSTLHFAVVEEKEIRWMSNNFQTPVVRPPGGDGKTRQVPLVVRKVKEGDFMGL</sequence>
<accession>A0A4R0RPU0</accession>
<dbReference type="PROSITE" id="PS00086">
    <property type="entry name" value="CYTOCHROME_P450"/>
    <property type="match status" value="1"/>
</dbReference>
<proteinExistence type="inferred from homology"/>
<dbReference type="PANTHER" id="PTHR24305">
    <property type="entry name" value="CYTOCHROME P450"/>
    <property type="match status" value="1"/>
</dbReference>
<evidence type="ECO:0000256" key="2">
    <source>
        <dbReference type="ARBA" id="ARBA00005179"/>
    </source>
</evidence>
<comment type="pathway">
    <text evidence="2">Secondary metabolite biosynthesis.</text>
</comment>
<dbReference type="GO" id="GO:0016705">
    <property type="term" value="F:oxidoreductase activity, acting on paired donors, with incorporation or reduction of molecular oxygen"/>
    <property type="evidence" value="ECO:0007669"/>
    <property type="project" value="InterPro"/>
</dbReference>
<keyword evidence="12" id="KW-1185">Reference proteome</keyword>
<dbReference type="InterPro" id="IPR001128">
    <property type="entry name" value="Cyt_P450"/>
</dbReference>
<dbReference type="Pfam" id="PF00067">
    <property type="entry name" value="p450"/>
    <property type="match status" value="1"/>
</dbReference>
<keyword evidence="7 9" id="KW-0408">Iron</keyword>
<reference evidence="11 12" key="1">
    <citation type="submission" date="2018-11" db="EMBL/GenBank/DDBJ databases">
        <title>Genome assembly of Steccherinum ochraceum LE-BIN_3174, the white-rot fungus of the Steccherinaceae family (The Residual Polyporoid clade, Polyporales, Basidiomycota).</title>
        <authorList>
            <person name="Fedorova T.V."/>
            <person name="Glazunova O.A."/>
            <person name="Landesman E.O."/>
            <person name="Moiseenko K.V."/>
            <person name="Psurtseva N.V."/>
            <person name="Savinova O.S."/>
            <person name="Shakhova N.V."/>
            <person name="Tyazhelova T.V."/>
            <person name="Vasina D.V."/>
        </authorList>
    </citation>
    <scope>NUCLEOTIDE SEQUENCE [LARGE SCALE GENOMIC DNA]</scope>
    <source>
        <strain evidence="11 12">LE-BIN_3174</strain>
    </source>
</reference>
<dbReference type="InterPro" id="IPR002401">
    <property type="entry name" value="Cyt_P450_E_grp-I"/>
</dbReference>
<keyword evidence="4 9" id="KW-0349">Heme</keyword>
<dbReference type="EMBL" id="RWJN01000162">
    <property type="protein sequence ID" value="TCD65828.1"/>
    <property type="molecule type" value="Genomic_DNA"/>
</dbReference>
<comment type="cofactor">
    <cofactor evidence="1 9">
        <name>heme</name>
        <dbReference type="ChEBI" id="CHEBI:30413"/>
    </cofactor>
</comment>
<comment type="similarity">
    <text evidence="3 10">Belongs to the cytochrome P450 family.</text>
</comment>
<dbReference type="Gene3D" id="1.10.630.10">
    <property type="entry name" value="Cytochrome P450"/>
    <property type="match status" value="1"/>
</dbReference>
<evidence type="ECO:0000256" key="9">
    <source>
        <dbReference type="PIRSR" id="PIRSR602401-1"/>
    </source>
</evidence>
<dbReference type="GO" id="GO:0005506">
    <property type="term" value="F:iron ion binding"/>
    <property type="evidence" value="ECO:0007669"/>
    <property type="project" value="InterPro"/>
</dbReference>
<evidence type="ECO:0000256" key="6">
    <source>
        <dbReference type="ARBA" id="ARBA00023002"/>
    </source>
</evidence>
<organism evidence="11 12">
    <name type="scientific">Steccherinum ochraceum</name>
    <dbReference type="NCBI Taxonomy" id="92696"/>
    <lineage>
        <taxon>Eukaryota</taxon>
        <taxon>Fungi</taxon>
        <taxon>Dikarya</taxon>
        <taxon>Basidiomycota</taxon>
        <taxon>Agaricomycotina</taxon>
        <taxon>Agaricomycetes</taxon>
        <taxon>Polyporales</taxon>
        <taxon>Steccherinaceae</taxon>
        <taxon>Steccherinum</taxon>
    </lineage>
</organism>
<dbReference type="InterPro" id="IPR017972">
    <property type="entry name" value="Cyt_P450_CS"/>
</dbReference>
<dbReference type="PRINTS" id="PR00463">
    <property type="entry name" value="EP450I"/>
</dbReference>
<evidence type="ECO:0000256" key="7">
    <source>
        <dbReference type="ARBA" id="ARBA00023004"/>
    </source>
</evidence>
<dbReference type="PANTHER" id="PTHR24305:SF166">
    <property type="entry name" value="CYTOCHROME P450 12A4, MITOCHONDRIAL-RELATED"/>
    <property type="match status" value="1"/>
</dbReference>
<dbReference type="OrthoDB" id="1470350at2759"/>
<dbReference type="InterPro" id="IPR036396">
    <property type="entry name" value="Cyt_P450_sf"/>
</dbReference>
<dbReference type="GO" id="GO:0020037">
    <property type="term" value="F:heme binding"/>
    <property type="evidence" value="ECO:0007669"/>
    <property type="project" value="InterPro"/>
</dbReference>
<comment type="caution">
    <text evidence="11">The sequence shown here is derived from an EMBL/GenBank/DDBJ whole genome shotgun (WGS) entry which is preliminary data.</text>
</comment>
<evidence type="ECO:0000256" key="8">
    <source>
        <dbReference type="ARBA" id="ARBA00023033"/>
    </source>
</evidence>
<evidence type="ECO:0000256" key="10">
    <source>
        <dbReference type="RuleBase" id="RU000461"/>
    </source>
</evidence>
<evidence type="ECO:0000256" key="1">
    <source>
        <dbReference type="ARBA" id="ARBA00001971"/>
    </source>
</evidence>
<protein>
    <submittedName>
        <fullName evidence="11">Cytochrome P450-dit2</fullName>
    </submittedName>
</protein>
<dbReference type="GO" id="GO:0004497">
    <property type="term" value="F:monooxygenase activity"/>
    <property type="evidence" value="ECO:0007669"/>
    <property type="project" value="UniProtKB-KW"/>
</dbReference>
<dbReference type="CDD" id="cd11069">
    <property type="entry name" value="CYP_FUM15-like"/>
    <property type="match status" value="1"/>
</dbReference>
<evidence type="ECO:0000313" key="12">
    <source>
        <dbReference type="Proteomes" id="UP000292702"/>
    </source>
</evidence>
<feature type="binding site" description="axial binding residue" evidence="9">
    <location>
        <position position="535"/>
    </location>
    <ligand>
        <name>heme</name>
        <dbReference type="ChEBI" id="CHEBI:30413"/>
    </ligand>
    <ligandPart>
        <name>Fe</name>
        <dbReference type="ChEBI" id="CHEBI:18248"/>
    </ligandPart>
</feature>
<dbReference type="PRINTS" id="PR00385">
    <property type="entry name" value="P450"/>
</dbReference>
<name>A0A4R0RPU0_9APHY</name>
<evidence type="ECO:0000313" key="11">
    <source>
        <dbReference type="EMBL" id="TCD65828.1"/>
    </source>
</evidence>
<evidence type="ECO:0000256" key="3">
    <source>
        <dbReference type="ARBA" id="ARBA00010617"/>
    </source>
</evidence>
<keyword evidence="6 10" id="KW-0560">Oxidoreductase</keyword>
<keyword evidence="8 10" id="KW-0503">Monooxygenase</keyword>
<dbReference type="InterPro" id="IPR050121">
    <property type="entry name" value="Cytochrome_P450_monoxygenase"/>
</dbReference>
<dbReference type="Proteomes" id="UP000292702">
    <property type="component" value="Unassembled WGS sequence"/>
</dbReference>
<keyword evidence="5 9" id="KW-0479">Metal-binding</keyword>
<dbReference type="AlphaFoldDB" id="A0A4R0RPU0"/>
<evidence type="ECO:0000256" key="5">
    <source>
        <dbReference type="ARBA" id="ARBA00022723"/>
    </source>
</evidence>
<evidence type="ECO:0000256" key="4">
    <source>
        <dbReference type="ARBA" id="ARBA00022617"/>
    </source>
</evidence>
<gene>
    <name evidence="11" type="primary">DIT2_6</name>
    <name evidence="11" type="ORF">EIP91_002178</name>
</gene>